<feature type="compositionally biased region" description="Basic and acidic residues" evidence="7">
    <location>
        <begin position="1383"/>
        <end position="1395"/>
    </location>
</feature>
<dbReference type="GO" id="GO:0015031">
    <property type="term" value="P:protein transport"/>
    <property type="evidence" value="ECO:0007669"/>
    <property type="project" value="UniProtKB-KW"/>
</dbReference>
<feature type="region of interest" description="Disordered" evidence="7">
    <location>
        <begin position="1954"/>
        <end position="1976"/>
    </location>
</feature>
<feature type="compositionally biased region" description="Basic and acidic residues" evidence="7">
    <location>
        <begin position="1361"/>
        <end position="1371"/>
    </location>
</feature>
<gene>
    <name evidence="12" type="primary">CG15099_0</name>
    <name evidence="12" type="ORF">c0_g1_i1</name>
</gene>
<evidence type="ECO:0000259" key="11">
    <source>
        <dbReference type="Pfam" id="PF24601"/>
    </source>
</evidence>
<evidence type="ECO:0000259" key="9">
    <source>
        <dbReference type="Pfam" id="PF24597"/>
    </source>
</evidence>
<proteinExistence type="inferred from homology"/>
<evidence type="ECO:0000256" key="5">
    <source>
        <dbReference type="ARBA" id="ARBA00023136"/>
    </source>
</evidence>
<dbReference type="InterPro" id="IPR056458">
    <property type="entry name" value="TPR_DOP1_M"/>
</dbReference>
<evidence type="ECO:0000259" key="8">
    <source>
        <dbReference type="Pfam" id="PF04118"/>
    </source>
</evidence>
<evidence type="ECO:0000256" key="2">
    <source>
        <dbReference type="ARBA" id="ARBA00022448"/>
    </source>
</evidence>
<keyword evidence="2" id="KW-0813">Transport</keyword>
<accession>A0A0K8V6H2</accession>
<reference evidence="12" key="1">
    <citation type="submission" date="2015-06" db="EMBL/GenBank/DDBJ databases">
        <authorList>
            <person name="Hoefler B.C."/>
            <person name="Straight P.D."/>
        </authorList>
    </citation>
    <scope>NUCLEOTIDE SEQUENCE</scope>
</reference>
<feature type="region of interest" description="Disordered" evidence="7">
    <location>
        <begin position="1303"/>
        <end position="1415"/>
    </location>
</feature>
<name>A0A0K8V6H2_BACLA</name>
<feature type="region of interest" description="Disordered" evidence="7">
    <location>
        <begin position="1200"/>
        <end position="1221"/>
    </location>
</feature>
<feature type="compositionally biased region" description="Low complexity" evidence="7">
    <location>
        <begin position="1665"/>
        <end position="1679"/>
    </location>
</feature>
<keyword evidence="5" id="KW-0472">Membrane</keyword>
<evidence type="ECO:0000256" key="6">
    <source>
        <dbReference type="ARBA" id="ARBA00046326"/>
    </source>
</evidence>
<dbReference type="PANTHER" id="PTHR14042">
    <property type="entry name" value="DOPEY-RELATED"/>
    <property type="match status" value="1"/>
</dbReference>
<feature type="compositionally biased region" description="Polar residues" evidence="7">
    <location>
        <begin position="1567"/>
        <end position="1579"/>
    </location>
</feature>
<dbReference type="InterPro" id="IPR007249">
    <property type="entry name" value="DOP1_N"/>
</dbReference>
<feature type="compositionally biased region" description="Low complexity" evidence="7">
    <location>
        <begin position="1688"/>
        <end position="1701"/>
    </location>
</feature>
<dbReference type="OrthoDB" id="297643at2759"/>
<dbReference type="GO" id="GO:0006895">
    <property type="term" value="P:Golgi to endosome transport"/>
    <property type="evidence" value="ECO:0007669"/>
    <property type="project" value="InterPro"/>
</dbReference>
<feature type="compositionally biased region" description="Basic residues" evidence="7">
    <location>
        <begin position="1533"/>
        <end position="1552"/>
    </location>
</feature>
<feature type="region of interest" description="Disordered" evidence="7">
    <location>
        <begin position="581"/>
        <end position="705"/>
    </location>
</feature>
<dbReference type="GO" id="GO:0000139">
    <property type="term" value="C:Golgi membrane"/>
    <property type="evidence" value="ECO:0007669"/>
    <property type="project" value="UniProtKB-SubCell"/>
</dbReference>
<feature type="compositionally biased region" description="Acidic residues" evidence="7">
    <location>
        <begin position="1346"/>
        <end position="1360"/>
    </location>
</feature>
<feature type="domain" description="DOP1-like C-terminal" evidence="10">
    <location>
        <begin position="2300"/>
        <end position="2646"/>
    </location>
</feature>
<dbReference type="InterPro" id="IPR056459">
    <property type="entry name" value="TPR_DOP1"/>
</dbReference>
<feature type="region of interest" description="Disordered" evidence="7">
    <location>
        <begin position="423"/>
        <end position="444"/>
    </location>
</feature>
<feature type="compositionally biased region" description="Polar residues" evidence="7">
    <location>
        <begin position="1632"/>
        <end position="1647"/>
    </location>
</feature>
<feature type="compositionally biased region" description="Polar residues" evidence="7">
    <location>
        <begin position="1451"/>
        <end position="1461"/>
    </location>
</feature>
<keyword evidence="4" id="KW-0333">Golgi apparatus</keyword>
<feature type="domain" description="DOP1 N-terminal" evidence="8">
    <location>
        <begin position="18"/>
        <end position="301"/>
    </location>
</feature>
<dbReference type="GO" id="GO:0005829">
    <property type="term" value="C:cytosol"/>
    <property type="evidence" value="ECO:0007669"/>
    <property type="project" value="GOC"/>
</dbReference>
<feature type="compositionally biased region" description="Polar residues" evidence="7">
    <location>
        <begin position="1517"/>
        <end position="1530"/>
    </location>
</feature>
<dbReference type="InterPro" id="IPR040314">
    <property type="entry name" value="DOP1"/>
</dbReference>
<feature type="compositionally biased region" description="Polar residues" evidence="7">
    <location>
        <begin position="1396"/>
        <end position="1412"/>
    </location>
</feature>
<feature type="compositionally biased region" description="Polar residues" evidence="7">
    <location>
        <begin position="1212"/>
        <end position="1221"/>
    </location>
</feature>
<feature type="compositionally biased region" description="Polar residues" evidence="7">
    <location>
        <begin position="1609"/>
        <end position="1623"/>
    </location>
</feature>
<keyword evidence="3" id="KW-0653">Protein transport</keyword>
<dbReference type="PANTHER" id="PTHR14042:SF24">
    <property type="entry name" value="PROTEIN DOPEY-1 HOMOLOG"/>
    <property type="match status" value="1"/>
</dbReference>
<comment type="subcellular location">
    <subcellularLocation>
        <location evidence="1">Golgi apparatus membrane</location>
        <topology evidence="1">Peripheral membrane protein</topology>
    </subcellularLocation>
</comment>
<feature type="compositionally biased region" description="Polar residues" evidence="7">
    <location>
        <begin position="1954"/>
        <end position="1963"/>
    </location>
</feature>
<feature type="domain" description="DOP1-like TPR" evidence="11">
    <location>
        <begin position="1716"/>
        <end position="2091"/>
    </location>
</feature>
<dbReference type="Pfam" id="PF24598">
    <property type="entry name" value="DOP1_C"/>
    <property type="match status" value="1"/>
</dbReference>
<evidence type="ECO:0000313" key="12">
    <source>
        <dbReference type="EMBL" id="JAI34534.1"/>
    </source>
</evidence>
<organism evidence="12">
    <name type="scientific">Bactrocera latifrons</name>
    <name type="common">Malaysian fruit fly</name>
    <name type="synonym">Chaetodacus latifrons</name>
    <dbReference type="NCBI Taxonomy" id="174628"/>
    <lineage>
        <taxon>Eukaryota</taxon>
        <taxon>Metazoa</taxon>
        <taxon>Ecdysozoa</taxon>
        <taxon>Arthropoda</taxon>
        <taxon>Hexapoda</taxon>
        <taxon>Insecta</taxon>
        <taxon>Pterygota</taxon>
        <taxon>Neoptera</taxon>
        <taxon>Endopterygota</taxon>
        <taxon>Diptera</taxon>
        <taxon>Brachycera</taxon>
        <taxon>Muscomorpha</taxon>
        <taxon>Tephritoidea</taxon>
        <taxon>Tephritidae</taxon>
        <taxon>Bactrocera</taxon>
        <taxon>Bactrocera</taxon>
    </lineage>
</organism>
<comment type="similarity">
    <text evidence="6">Belongs to the DOP1 family.</text>
</comment>
<dbReference type="Pfam" id="PF24601">
    <property type="entry name" value="TPR_DOP1"/>
    <property type="match status" value="1"/>
</dbReference>
<sequence>MDTADALMEEKKLLAEGKYRNYMSNIDKALRNFEYSSEWADLISALGKLSKAISGNTQYQVIPRRIKISKRLAQCMHPALPSGVHLKALETYDVIFGKTGAERLAQELFIYSAGLFPLLGYAAMNVRPALLGIYETYFVPLGDKLRPALSGFLSGVLPGYENGLDHFDRTNSLLTQVCTAVNPTHFYTVLWECMATNASIRLPAVTYLLEHFNKRLSMQEQVFIMGHNRDIMMSGLCACLNDSVILVQRNTLEFLLLGFPMHTIYLTEADLIKLVTNGLNTILRRDMSLNRRLYSWLLGSEVAKNSPTYDTASLDGAPAETETYFEKHSKHIVIKSLICTLKFSLESNPVDVKPYRIMVSLLDKAEIGSAVLDHVLCDIIRTMSLSSSSNAEVVKSANLLFATFDPVYIWSFMTSMYDKSCKNTNKSMSRSQSRGKLSRSISRSSNETKFQCEVGSGDPSLVEICYLTEFLLETISLEMYNETTRIYLPKVFLAITQMLTIHLDNISSDEVNASLKLCMKIVSRVQPMITSPIKLVPRTNHGYYSSSDEKAGNVNKSVLKNTSIAQVAGAMYALEKSKSDSKLNHFSGDDSNGVSQHGKHKGGYAHSAYTEPPMRRSNSNQHMERKSPKKKKAKSTSKLSELDKEICPDTGQIIEPQSSSDLDTPLSIKKLKSKATKPYMRIRTSPKKTRPKDIALSGPKSLDPALLQTKDETDDLPKSAPATEQLAKDRVEELIFDYNDANANNEEEFSILEKCIRQYEIFFELYLTRHVLQIKRATAVDEEKCRIKVEVEREQPLSVEHIFQNEQIYEDASPERLLEIERLFDTLRVNVMSRSKQLHSLLNRSLGHTATATGTDSTTSDASDDGDEAQVTCDDRTERRIQALMDLRVSNSLRGAIKLAANLLVEMSTFPNCNKNIVLDKNDKEIPSWLKVLCLVTAYTESDKEMQIAAITTLFDLISLLKSQIEHTTSPGVTFVVMLPLLKFGHVSYIEHKTRIFQLITSVLWNYLGEPGVDPAQITSLLYQLHNCLESGLVETIIGNRMYAHSMHQQFAAADALAAASWGIQYSSMLPQTALRNYRYDRARDVQLVCASPARPVARAAIEQLKESESKSFRKFELLWHLGRDKQPSKGFEKTLLKVLDTLALPQYMSVRTCVTKWLQSALLRGDLPRLIKPLYKILLGPQTKRISIMHLHVLEQERGEEGNGQAKASDKLQSGGAQSDNSLERDIYAISSEYGNVKYHMDTSSNKKRSPIRSFHKKIFGVALSSKNKTSNFLSDKTPTQAISAAEIPDATIGLIVNPLDNSPDFDDAEDNETECEMHELTSKSEAHSTAKPAEQSQSVKSAVEDDDAAEEEDEDKEELDAHDFEHDYTDDSESSMFDSESENRETSVEKDDSLTISSSAGVLSNGNTAVGGNLKRFVGDCERVTELLSQHERTKNRKTYRLTREKTPGDSSLASVTSTTDEHSSLGAPTHISSILDDSAHAADEYFSANNGSANESAATETTLKDVVAPTSAQTNETLPQTQPQHNAGNGKHKRAHGATKLHKKKHVAGKKSPGGSDKKRMSCISKTSTDSNNSYSGLAGPHSLQEEPITCNSLQSDDDDEELYESRSQSNSLTTASTINVEDKRRTLSLETSQKPSQPKSEWALTQETLEKSKQNLQILRQNAAAAQQQQQQQNGNAGGDAGSKRSSMKSANSSISAGDTSARLATDQMPTYYQHMLIYASGAYDTKQTLYAFQTLRNIITCDTRTFLCLSITTSVASGTLKQLLIRHRKCMQGKGFTGSINNTEYAQSYRACMHLEVLVTICLYYARGFFHHEARYADSAADAPNAEDVMGNCRVQLESVELLSLICAELIDIVRGMGKGLAYYIADLMARCKLQKVILHCLNASVSMFSGQQRQQKQRAFDTLSARILHFNNPQDDQLHAESLQLQLLRLLMSVIKLEYEVQLLKQENSGANTNGPGSSKEDTSGNISPTRLSNIAGEASATNVKYLPNCLISQQPMFLAAVLSALQNDQLRHLHRNWTDLVTASLNCFSCGSLTNIVISVVHQLCHNIDRIAKLSLKEQSGFPPDYVVSQLEAITILCHYCLLDNTQQTTLSHLFNQAYPQTSVSAQSSNTGQLLNSIVHSFLSSAAAAAAATSQSSEAQAPRNPQLLAARNAVLSHLSRIVTSVAAVWDSELGQVRPVKQQLMEFLSPVSLHHGANFLAAVAVTWQERGEAYAKRAKPLSSLSIPEQYLRNSAPQACAEQLSLVTLVSSIRVMPMDSFVQTLHQVVRNPPPIHRPPVHLTIEVSALELFYFYMKSAPAPQLGDSWSSLLALLRDCLNLTPAAQFVLLMLLNEFVQRCPQMPFPDKKDIRDLHDVTARLVDSLSNVAGSCLEQTTWLRRNLAVKEDISPITSEGSLRDSIGGQQQQYAVQAQSVLAATLANLLDVAYGSQEKDKVVNIITTLLYNITPYLKNHTARNVPSFYACSSLLASLSGYQYTRKAWRKDMLDLLLDNSFFQLDISSLPFWKQIMDSLMTYDNTTFRELMSRVSLTQTGSLNIFTSREQEYEQRSMLLKRLAFVIFCSEFDQYHKYMPEIQEQLANSLRLLSMVPSVQAAVFLCFRVLLLRMSADHVTSLWPIIIAEMVHVFLAMEQELKSDGEDLSQQMRLLSGMDVSWSSNSSSNGLSSQNQVTHWRSVQLEASKLLELGCVLPATNLPHFQMYRWAFVGTEFDVHEEVPIMNGSCDELTTTATLPTTIYVPHIRRIGRLMDMKYAVHSPTNNVKRGRHLMLTFQQIHSLQDLYGFFSTLSVNCPNPHNHADIDKEVASCLAEIEDVLAKDFLEKMPTSTTPR</sequence>
<evidence type="ECO:0000259" key="10">
    <source>
        <dbReference type="Pfam" id="PF24598"/>
    </source>
</evidence>
<evidence type="ECO:0000256" key="7">
    <source>
        <dbReference type="SAM" id="MobiDB-lite"/>
    </source>
</evidence>
<feature type="domain" description="DOP1-like middle TPR" evidence="9">
    <location>
        <begin position="324"/>
        <end position="534"/>
    </location>
</feature>
<dbReference type="InterPro" id="IPR056457">
    <property type="entry name" value="DOP1_C"/>
</dbReference>
<feature type="region of interest" description="Disordered" evidence="7">
    <location>
        <begin position="1517"/>
        <end position="1647"/>
    </location>
</feature>
<dbReference type="Pfam" id="PF04118">
    <property type="entry name" value="Dopey_N"/>
    <property type="match status" value="1"/>
</dbReference>
<dbReference type="GO" id="GO:0005768">
    <property type="term" value="C:endosome"/>
    <property type="evidence" value="ECO:0007669"/>
    <property type="project" value="TreeGrafter"/>
</dbReference>
<feature type="region of interest" description="Disordered" evidence="7">
    <location>
        <begin position="849"/>
        <end position="873"/>
    </location>
</feature>
<dbReference type="EMBL" id="GDHF01017780">
    <property type="protein sequence ID" value="JAI34534.1"/>
    <property type="molecule type" value="Transcribed_RNA"/>
</dbReference>
<dbReference type="Pfam" id="PF24597">
    <property type="entry name" value="TPR_DOP1_M"/>
    <property type="match status" value="1"/>
</dbReference>
<evidence type="ECO:0000256" key="4">
    <source>
        <dbReference type="ARBA" id="ARBA00023034"/>
    </source>
</evidence>
<feature type="compositionally biased region" description="Acidic residues" evidence="7">
    <location>
        <begin position="1305"/>
        <end position="1316"/>
    </location>
</feature>
<protein>
    <submittedName>
        <fullName evidence="12">Protein dopey-1</fullName>
    </submittedName>
</protein>
<feature type="compositionally biased region" description="Basic and acidic residues" evidence="7">
    <location>
        <begin position="1317"/>
        <end position="1330"/>
    </location>
</feature>
<feature type="compositionally biased region" description="Low complexity" evidence="7">
    <location>
        <begin position="849"/>
        <end position="861"/>
    </location>
</feature>
<evidence type="ECO:0000256" key="1">
    <source>
        <dbReference type="ARBA" id="ARBA00004395"/>
    </source>
</evidence>
<dbReference type="GO" id="GO:0005802">
    <property type="term" value="C:trans-Golgi network"/>
    <property type="evidence" value="ECO:0007669"/>
    <property type="project" value="TreeGrafter"/>
</dbReference>
<evidence type="ECO:0000256" key="3">
    <source>
        <dbReference type="ARBA" id="ARBA00022927"/>
    </source>
</evidence>
<feature type="region of interest" description="Disordered" evidence="7">
    <location>
        <begin position="1433"/>
        <end position="1473"/>
    </location>
</feature>
<feature type="region of interest" description="Disordered" evidence="7">
    <location>
        <begin position="1665"/>
        <end position="1705"/>
    </location>
</feature>